<dbReference type="VEuPathDB" id="TriTrypDB:BSAL_59975"/>
<dbReference type="EMBL" id="CYKH01000262">
    <property type="protein sequence ID" value="CUF19267.1"/>
    <property type="molecule type" value="Genomic_DNA"/>
</dbReference>
<dbReference type="InterPro" id="IPR029787">
    <property type="entry name" value="Nucleotide_cyclase"/>
</dbReference>
<keyword evidence="1" id="KW-0812">Transmembrane</keyword>
<feature type="transmembrane region" description="Helical" evidence="1">
    <location>
        <begin position="389"/>
        <end position="411"/>
    </location>
</feature>
<dbReference type="SUPFAM" id="SSF55073">
    <property type="entry name" value="Nucleotide cyclase"/>
    <property type="match status" value="1"/>
</dbReference>
<keyword evidence="1" id="KW-1133">Transmembrane helix</keyword>
<proteinExistence type="predicted"/>
<evidence type="ECO:0000313" key="3">
    <source>
        <dbReference type="Proteomes" id="UP000051952"/>
    </source>
</evidence>
<evidence type="ECO:0000256" key="1">
    <source>
        <dbReference type="SAM" id="Phobius"/>
    </source>
</evidence>
<keyword evidence="1" id="KW-0472">Membrane</keyword>
<organism evidence="2 3">
    <name type="scientific">Bodo saltans</name>
    <name type="common">Flagellated protozoan</name>
    <dbReference type="NCBI Taxonomy" id="75058"/>
    <lineage>
        <taxon>Eukaryota</taxon>
        <taxon>Discoba</taxon>
        <taxon>Euglenozoa</taxon>
        <taxon>Kinetoplastea</taxon>
        <taxon>Metakinetoplastina</taxon>
        <taxon>Eubodonida</taxon>
        <taxon>Bodonidae</taxon>
        <taxon>Bodo</taxon>
    </lineage>
</organism>
<accession>A0A0S4IU02</accession>
<sequence length="786" mass="85296">MHMKRISIKLVVACLLVVASLSAMFIALIPPALSLKSDAVDFVVEAAESAADQAQFILAGRLRMVRLFCNVIYHASLGEDLLSPLDPWKLIRWGGALVVSQDLSLILAAKDNRGFLITAYNTVVLGAPLPGYVYVTNFTVPGQFVSSGFFNLNTLSPANTSVPWMNVASTVRFRATPAGVKLASPNRTSPLEWVSPSTRIARGAASSLLSYGGPVNRSGKDQLLSCSFRGDALSSYIANVHITTNGVAVIADAATTAYIAGTISDPTGRIVNNTAILLLLGELRDPRFAPILRSSFKGDNASCGLEALLRCATPCTFTFWPHSHTLVPSGRGDGKHSEMFDVLFHTFVVVRVVDVSDTVDTGALALRLIVTIPSNDVIQAFLEGFYQSLGIPATLVIVVCAATIVLVAFTFRHLSELERDLLRLVNVFTEQNSQQQHDDEVIPLGANHNHHRLVVIRGEARHTAFLSMFPEFERISRAMSTLARQLYTLRAFSSLQVHQPLTSAPLSPLLSSDHYTPTTDTSKGHEDLLSSQVRERSDYFGDRTFDECSDGGIPYDIGGGKSWRVPVTTVWATCGEGMLSAGKLLSAADPVAVVQRHDVVLRVIQKLTAKYKRAAAVDYFFGDWFLMHFNAAGRVPNHVAAAIGVVCGCLQELRYALHFQIRHSQQQRLPTTPVHFGIATNLALCGFMGPKQSKSFTVVSPGEAQAAVVCRVATTLNVPVMLTWRAAEVAQQTHSGKGRLPSANVTPLLRYVPIARILLPSETQVTTAFTLTNSKMDKGTKGYDLP</sequence>
<gene>
    <name evidence="2" type="ORF">BSAL_59975</name>
</gene>
<dbReference type="Proteomes" id="UP000051952">
    <property type="component" value="Unassembled WGS sequence"/>
</dbReference>
<keyword evidence="3" id="KW-1185">Reference proteome</keyword>
<protein>
    <submittedName>
        <fullName evidence="2">Membrane-associated protein, putative</fullName>
    </submittedName>
</protein>
<evidence type="ECO:0000313" key="2">
    <source>
        <dbReference type="EMBL" id="CUF19267.1"/>
    </source>
</evidence>
<reference evidence="3" key="1">
    <citation type="submission" date="2015-09" db="EMBL/GenBank/DDBJ databases">
        <authorList>
            <consortium name="Pathogen Informatics"/>
        </authorList>
    </citation>
    <scope>NUCLEOTIDE SEQUENCE [LARGE SCALE GENOMIC DNA]</scope>
    <source>
        <strain evidence="3">Lake Konstanz</strain>
    </source>
</reference>
<dbReference type="AlphaFoldDB" id="A0A0S4IU02"/>
<name>A0A0S4IU02_BODSA</name>